<protein>
    <submittedName>
        <fullName evidence="3">Uncharacterized protein</fullName>
    </submittedName>
</protein>
<proteinExistence type="predicted"/>
<dbReference type="AlphaFoldDB" id="A0A7H1PRK9"/>
<evidence type="ECO:0000256" key="1">
    <source>
        <dbReference type="SAM" id="MobiDB-lite"/>
    </source>
</evidence>
<evidence type="ECO:0000256" key="2">
    <source>
        <dbReference type="SAM" id="Phobius"/>
    </source>
</evidence>
<keyword evidence="2" id="KW-0812">Transmembrane</keyword>
<evidence type="ECO:0000313" key="3">
    <source>
        <dbReference type="EMBL" id="QNT90689.1"/>
    </source>
</evidence>
<feature type="region of interest" description="Disordered" evidence="1">
    <location>
        <begin position="161"/>
        <end position="239"/>
    </location>
</feature>
<evidence type="ECO:0000313" key="4">
    <source>
        <dbReference type="Proteomes" id="UP000516422"/>
    </source>
</evidence>
<sequence length="300" mass="31238">MLVWRPGYATRRTSARCRRASSTDRGRAQRAVGLGLHRLAPGTVTAIAARARQEPTPHVQPAVRRFSGQRRNALTAVTVAATACLGVAAPAGLRLQRDARPLHRRRPTPGWRRTMTPAPLARATTPASAAAVSVLAASHAAPVISAFGPLRDVAMPRLAGRITSRSPSTAAPTTCPGPLTGAGRGHGRGRARDRRPRLAPPPTAAPRFPRRLRRPRTTRDAVADTTGRPAVDPSSTPSWRTCPVAAPSCCTIPTALPPPAPGVPPPLRCPASSAPARNAAGRLAPCANTASPGPGPGTVW</sequence>
<keyword evidence="2" id="KW-0472">Membrane</keyword>
<feature type="compositionally biased region" description="Low complexity" evidence="1">
    <location>
        <begin position="163"/>
        <end position="181"/>
    </location>
</feature>
<feature type="compositionally biased region" description="Basic residues" evidence="1">
    <location>
        <begin position="185"/>
        <end position="197"/>
    </location>
</feature>
<dbReference type="Proteomes" id="UP000516422">
    <property type="component" value="Chromosome"/>
</dbReference>
<reference evidence="3 4" key="1">
    <citation type="submission" date="2020-04" db="EMBL/GenBank/DDBJ databases">
        <title>Characterization and engineering of Streptomyces griseofuscus DSM40191 as a potential heterologous host for expression of BGCs.</title>
        <authorList>
            <person name="Gren T."/>
            <person name="Whitford C.M."/>
            <person name="Mohite O.S."/>
            <person name="Joergensen T.S."/>
            <person name="Nielsen J.B."/>
            <person name="Lee S.Y."/>
            <person name="Weber T."/>
        </authorList>
    </citation>
    <scope>NUCLEOTIDE SEQUENCE [LARGE SCALE GENOMIC DNA]</scope>
    <source>
        <strain evidence="3 4">DSM 40191</strain>
    </source>
</reference>
<keyword evidence="2" id="KW-1133">Transmembrane helix</keyword>
<organism evidence="3 4">
    <name type="scientific">Streptomyces griseofuscus</name>
    <dbReference type="NCBI Taxonomy" id="146922"/>
    <lineage>
        <taxon>Bacteria</taxon>
        <taxon>Bacillati</taxon>
        <taxon>Actinomycetota</taxon>
        <taxon>Actinomycetes</taxon>
        <taxon>Kitasatosporales</taxon>
        <taxon>Streptomycetaceae</taxon>
        <taxon>Streptomyces</taxon>
    </lineage>
</organism>
<name>A0A7H1PRK9_9ACTN</name>
<dbReference type="EMBL" id="CP051006">
    <property type="protein sequence ID" value="QNT90689.1"/>
    <property type="molecule type" value="Genomic_DNA"/>
</dbReference>
<feature type="transmembrane region" description="Helical" evidence="2">
    <location>
        <begin position="73"/>
        <end position="93"/>
    </location>
</feature>
<gene>
    <name evidence="3" type="ORF">HEP81_00352</name>
</gene>
<dbReference type="KEGG" id="sgf:HEP81_00352"/>
<accession>A0A7H1PRK9</accession>